<dbReference type="HOGENOM" id="CLU_074378_1_0_1"/>
<dbReference type="Proteomes" id="UP000030669">
    <property type="component" value="Unassembled WGS sequence"/>
</dbReference>
<accession>S7Q137</accession>
<dbReference type="eggNOG" id="ENOG502S6ZS">
    <property type="taxonomic scope" value="Eukaryota"/>
</dbReference>
<dbReference type="Gene3D" id="3.40.1350.10">
    <property type="match status" value="1"/>
</dbReference>
<dbReference type="AlphaFoldDB" id="S7Q137"/>
<dbReference type="InterPro" id="IPR018828">
    <property type="entry name" value="RRG7"/>
</dbReference>
<proteinExistence type="predicted"/>
<dbReference type="PANTHER" id="PTHR28133">
    <property type="entry name" value="REQUIRED FOR RESPIRATORY GROWTH PROTEIN 7, MITOCHONDRIAL"/>
    <property type="match status" value="1"/>
</dbReference>
<sequence length="196" mass="21272">MVASAVHRGVAFELRSLRILQAHLSMSLQRVGGKADGGVDLQGWWWLPSRTADAEHPRRVRVLAQCKAEKKKMGPNYVREMEGVMSRQRTDAAVALLISESAFTAATLLRANSSSVPFFLLHFPAEGDGAINAAFWNPALAGESGILGGEIDIRWEREPSGGGGRPGLWYKGERLRSLIPPLASVPESTTGLIEDL</sequence>
<dbReference type="GO" id="GO:0005739">
    <property type="term" value="C:mitochondrion"/>
    <property type="evidence" value="ECO:0007669"/>
    <property type="project" value="UniProtKB-SubCell"/>
</dbReference>
<evidence type="ECO:0000313" key="3">
    <source>
        <dbReference type="EMBL" id="EPQ53458.1"/>
    </source>
</evidence>
<dbReference type="InterPro" id="IPR011856">
    <property type="entry name" value="tRNA_endonuc-like_dom_sf"/>
</dbReference>
<dbReference type="GeneID" id="19304317"/>
<dbReference type="OMA" id="HHASCAG"/>
<dbReference type="GO" id="GO:0003676">
    <property type="term" value="F:nucleic acid binding"/>
    <property type="evidence" value="ECO:0007669"/>
    <property type="project" value="InterPro"/>
</dbReference>
<protein>
    <recommendedName>
        <fullName evidence="5">Restriction endonuclease type IV Mrr domain-containing protein</fullName>
    </recommendedName>
</protein>
<keyword evidence="2" id="KW-0496">Mitochondrion</keyword>
<dbReference type="RefSeq" id="XP_007867798.1">
    <property type="nucleotide sequence ID" value="XM_007869607.1"/>
</dbReference>
<comment type="subcellular location">
    <subcellularLocation>
        <location evidence="1">Mitochondrion</location>
    </subcellularLocation>
</comment>
<evidence type="ECO:0000313" key="4">
    <source>
        <dbReference type="Proteomes" id="UP000030669"/>
    </source>
</evidence>
<evidence type="ECO:0000256" key="1">
    <source>
        <dbReference type="ARBA" id="ARBA00004173"/>
    </source>
</evidence>
<dbReference type="EMBL" id="KB469305">
    <property type="protein sequence ID" value="EPQ53458.1"/>
    <property type="molecule type" value="Genomic_DNA"/>
</dbReference>
<gene>
    <name evidence="3" type="ORF">GLOTRDRAFT_139694</name>
</gene>
<evidence type="ECO:0008006" key="5">
    <source>
        <dbReference type="Google" id="ProtNLM"/>
    </source>
</evidence>
<reference evidence="3 4" key="1">
    <citation type="journal article" date="2012" name="Science">
        <title>The Paleozoic origin of enzymatic lignin decomposition reconstructed from 31 fungal genomes.</title>
        <authorList>
            <person name="Floudas D."/>
            <person name="Binder M."/>
            <person name="Riley R."/>
            <person name="Barry K."/>
            <person name="Blanchette R.A."/>
            <person name="Henrissat B."/>
            <person name="Martinez A.T."/>
            <person name="Otillar R."/>
            <person name="Spatafora J.W."/>
            <person name="Yadav J.S."/>
            <person name="Aerts A."/>
            <person name="Benoit I."/>
            <person name="Boyd A."/>
            <person name="Carlson A."/>
            <person name="Copeland A."/>
            <person name="Coutinho P.M."/>
            <person name="de Vries R.P."/>
            <person name="Ferreira P."/>
            <person name="Findley K."/>
            <person name="Foster B."/>
            <person name="Gaskell J."/>
            <person name="Glotzer D."/>
            <person name="Gorecki P."/>
            <person name="Heitman J."/>
            <person name="Hesse C."/>
            <person name="Hori C."/>
            <person name="Igarashi K."/>
            <person name="Jurgens J.A."/>
            <person name="Kallen N."/>
            <person name="Kersten P."/>
            <person name="Kohler A."/>
            <person name="Kuees U."/>
            <person name="Kumar T.K.A."/>
            <person name="Kuo A."/>
            <person name="LaButti K."/>
            <person name="Larrondo L.F."/>
            <person name="Lindquist E."/>
            <person name="Ling A."/>
            <person name="Lombard V."/>
            <person name="Lucas S."/>
            <person name="Lundell T."/>
            <person name="Martin R."/>
            <person name="McLaughlin D.J."/>
            <person name="Morgenstern I."/>
            <person name="Morin E."/>
            <person name="Murat C."/>
            <person name="Nagy L.G."/>
            <person name="Nolan M."/>
            <person name="Ohm R.A."/>
            <person name="Patyshakuliyeva A."/>
            <person name="Rokas A."/>
            <person name="Ruiz-Duenas F.J."/>
            <person name="Sabat G."/>
            <person name="Salamov A."/>
            <person name="Samejima M."/>
            <person name="Schmutz J."/>
            <person name="Slot J.C."/>
            <person name="St John F."/>
            <person name="Stenlid J."/>
            <person name="Sun H."/>
            <person name="Sun S."/>
            <person name="Syed K."/>
            <person name="Tsang A."/>
            <person name="Wiebenga A."/>
            <person name="Young D."/>
            <person name="Pisabarro A."/>
            <person name="Eastwood D.C."/>
            <person name="Martin F."/>
            <person name="Cullen D."/>
            <person name="Grigoriev I.V."/>
            <person name="Hibbett D.S."/>
        </authorList>
    </citation>
    <scope>NUCLEOTIDE SEQUENCE [LARGE SCALE GENOMIC DNA]</scope>
    <source>
        <strain evidence="3 4">ATCC 11539</strain>
    </source>
</reference>
<dbReference type="Pfam" id="PF10356">
    <property type="entry name" value="RRG7"/>
    <property type="match status" value="2"/>
</dbReference>
<dbReference type="PANTHER" id="PTHR28133:SF1">
    <property type="entry name" value="REQUIRED FOR RESPIRATORY GROWTH PROTEIN 7, MITOCHONDRIAL"/>
    <property type="match status" value="1"/>
</dbReference>
<dbReference type="KEGG" id="gtr:GLOTRDRAFT_139694"/>
<organism evidence="3 4">
    <name type="scientific">Gloeophyllum trabeum (strain ATCC 11539 / FP-39264 / Madison 617)</name>
    <name type="common">Brown rot fungus</name>
    <dbReference type="NCBI Taxonomy" id="670483"/>
    <lineage>
        <taxon>Eukaryota</taxon>
        <taxon>Fungi</taxon>
        <taxon>Dikarya</taxon>
        <taxon>Basidiomycota</taxon>
        <taxon>Agaricomycotina</taxon>
        <taxon>Agaricomycetes</taxon>
        <taxon>Gloeophyllales</taxon>
        <taxon>Gloeophyllaceae</taxon>
        <taxon>Gloeophyllum</taxon>
    </lineage>
</organism>
<dbReference type="OrthoDB" id="20734at2759"/>
<name>S7Q137_GLOTA</name>
<keyword evidence="4" id="KW-1185">Reference proteome</keyword>
<evidence type="ECO:0000256" key="2">
    <source>
        <dbReference type="ARBA" id="ARBA00023128"/>
    </source>
</evidence>